<evidence type="ECO:0000256" key="7">
    <source>
        <dbReference type="ARBA" id="ARBA00022723"/>
    </source>
</evidence>
<dbReference type="RefSeq" id="WP_047885842.1">
    <property type="nucleotide sequence ID" value="NZ_CP071326.1"/>
</dbReference>
<dbReference type="NCBIfam" id="TIGR01267">
    <property type="entry name" value="Phe4hydrox_mono"/>
    <property type="match status" value="1"/>
</dbReference>
<evidence type="ECO:0000256" key="3">
    <source>
        <dbReference type="ARBA" id="ARBA00005088"/>
    </source>
</evidence>
<dbReference type="InterPro" id="IPR005960">
    <property type="entry name" value="Phe-4-hydroxylase_mono"/>
</dbReference>
<evidence type="ECO:0000256" key="12">
    <source>
        <dbReference type="ARBA" id="ARBA00029922"/>
    </source>
</evidence>
<evidence type="ECO:0000256" key="1">
    <source>
        <dbReference type="ARBA" id="ARBA00001060"/>
    </source>
</evidence>
<evidence type="ECO:0000256" key="4">
    <source>
        <dbReference type="ARBA" id="ARBA00009712"/>
    </source>
</evidence>
<keyword evidence="16" id="KW-1185">Reference proteome</keyword>
<dbReference type="InterPro" id="IPR019774">
    <property type="entry name" value="Aromatic-AA_hydroxylase_C"/>
</dbReference>
<evidence type="ECO:0000256" key="2">
    <source>
        <dbReference type="ARBA" id="ARBA00001954"/>
    </source>
</evidence>
<evidence type="ECO:0000259" key="14">
    <source>
        <dbReference type="PROSITE" id="PS51410"/>
    </source>
</evidence>
<keyword evidence="11" id="KW-0585">Phenylalanine catabolism</keyword>
<dbReference type="AlphaFoldDB" id="A0A0J1H8A4"/>
<dbReference type="GO" id="GO:0005506">
    <property type="term" value="F:iron ion binding"/>
    <property type="evidence" value="ECO:0007669"/>
    <property type="project" value="InterPro"/>
</dbReference>
<sequence>MGSATKYVSKKPDERGFVDWDQSENQIWHDLVTRQLSCVSGRACQAYIDGLKMLNLPIDKAPQLGDVNRVLKAQTGWECVAVPALINFDRFFELLANKQFPVATFLRSREEFDYLQEPDFFHEIFGHCAMLTNPAFAEFTHTYGKLGFSASPKDRVYLARLYWFTVEFGLLQETNGIRIYGGGILSSPGETRFALTGDFESANDSVNDPESGLNQQNTEQIELSQREVKPIYRPFDPIDIMRTPYRIDIMQPVYFILDDIQQLFELAQQDIMSMVEQAKAMGLHEPLFPPKNKDEDKKVGNYV</sequence>
<protein>
    <recommendedName>
        <fullName evidence="6">Phenylalanine-4-hydroxylase</fullName>
        <ecNumber evidence="5">1.14.16.1</ecNumber>
    </recommendedName>
    <alternativeName>
        <fullName evidence="12">Phe-4-monooxygenase</fullName>
    </alternativeName>
</protein>
<dbReference type="EMBL" id="LDOU01000015">
    <property type="protein sequence ID" value="KLV07949.1"/>
    <property type="molecule type" value="Genomic_DNA"/>
</dbReference>
<dbReference type="GO" id="GO:0006559">
    <property type="term" value="P:L-phenylalanine catabolic process"/>
    <property type="evidence" value="ECO:0007669"/>
    <property type="project" value="UniProtKB-UniPathway"/>
</dbReference>
<evidence type="ECO:0000256" key="5">
    <source>
        <dbReference type="ARBA" id="ARBA00011995"/>
    </source>
</evidence>
<evidence type="ECO:0000256" key="10">
    <source>
        <dbReference type="ARBA" id="ARBA00023033"/>
    </source>
</evidence>
<comment type="caution">
    <text evidence="15">The sequence shown here is derived from an EMBL/GenBank/DDBJ whole genome shotgun (WGS) entry which is preliminary data.</text>
</comment>
<comment type="cofactor">
    <cofactor evidence="2 13">
        <name>Fe(2+)</name>
        <dbReference type="ChEBI" id="CHEBI:29033"/>
    </cofactor>
</comment>
<dbReference type="InterPro" id="IPR036951">
    <property type="entry name" value="ArAA_hydroxylase_sf"/>
</dbReference>
<dbReference type="Pfam" id="PF00351">
    <property type="entry name" value="Biopterin_H"/>
    <property type="match status" value="1"/>
</dbReference>
<dbReference type="PANTHER" id="PTHR11473">
    <property type="entry name" value="AROMATIC AMINO ACID HYDROXYLASE"/>
    <property type="match status" value="1"/>
</dbReference>
<dbReference type="InterPro" id="IPR036329">
    <property type="entry name" value="Aro-AA_hydroxylase_C_sf"/>
</dbReference>
<dbReference type="PROSITE" id="PS51410">
    <property type="entry name" value="BH4_AAA_HYDROXYL_2"/>
    <property type="match status" value="1"/>
</dbReference>
<feature type="binding site" evidence="13">
    <location>
        <position position="127"/>
    </location>
    <ligand>
        <name>Fe cation</name>
        <dbReference type="ChEBI" id="CHEBI:24875"/>
    </ligand>
</feature>
<accession>A0A0J1H8A4</accession>
<proteinExistence type="inferred from homology"/>
<organism evidence="15 16">
    <name type="scientific">Photobacterium ganghwense</name>
    <dbReference type="NCBI Taxonomy" id="320778"/>
    <lineage>
        <taxon>Bacteria</taxon>
        <taxon>Pseudomonadati</taxon>
        <taxon>Pseudomonadota</taxon>
        <taxon>Gammaproteobacteria</taxon>
        <taxon>Vibrionales</taxon>
        <taxon>Vibrionaceae</taxon>
        <taxon>Photobacterium</taxon>
    </lineage>
</organism>
<keyword evidence="9 13" id="KW-0408">Iron</keyword>
<dbReference type="PROSITE" id="PS00367">
    <property type="entry name" value="BH4_AAA_HYDROXYL_1"/>
    <property type="match status" value="1"/>
</dbReference>
<dbReference type="InterPro" id="IPR018301">
    <property type="entry name" value="ArAA_hydroxylase_Fe/CU_BS"/>
</dbReference>
<dbReference type="GO" id="GO:0004505">
    <property type="term" value="F:phenylalanine 4-monooxygenase activity"/>
    <property type="evidence" value="ECO:0007669"/>
    <property type="project" value="UniProtKB-EC"/>
</dbReference>
<name>A0A0J1H8A4_9GAMM</name>
<keyword evidence="7 13" id="KW-0479">Metal-binding</keyword>
<dbReference type="OrthoDB" id="9780502at2"/>
<comment type="catalytic activity">
    <reaction evidence="1">
        <text>(6R)-L-erythro-5,6,7,8-tetrahydrobiopterin + L-phenylalanine + O2 = (4aS,6R)-4a-hydroxy-L-erythro-5,6,7,8-tetrahydrobiopterin + L-tyrosine</text>
        <dbReference type="Rhea" id="RHEA:20273"/>
        <dbReference type="ChEBI" id="CHEBI:15379"/>
        <dbReference type="ChEBI" id="CHEBI:15642"/>
        <dbReference type="ChEBI" id="CHEBI:58095"/>
        <dbReference type="ChEBI" id="CHEBI:58315"/>
        <dbReference type="ChEBI" id="CHEBI:59560"/>
        <dbReference type="EC" id="1.14.16.1"/>
    </reaction>
</comment>
<dbReference type="EC" id="1.14.16.1" evidence="5"/>
<keyword evidence="10 15" id="KW-0503">Monooxygenase</keyword>
<evidence type="ECO:0000256" key="8">
    <source>
        <dbReference type="ARBA" id="ARBA00023002"/>
    </source>
</evidence>
<feature type="binding site" evidence="13">
    <location>
        <position position="167"/>
    </location>
    <ligand>
        <name>Fe cation</name>
        <dbReference type="ChEBI" id="CHEBI:24875"/>
    </ligand>
</feature>
<dbReference type="PATRIC" id="fig|320778.3.peg.3033"/>
<evidence type="ECO:0000313" key="15">
    <source>
        <dbReference type="EMBL" id="KLV07949.1"/>
    </source>
</evidence>
<dbReference type="Proteomes" id="UP000035909">
    <property type="component" value="Unassembled WGS sequence"/>
</dbReference>
<evidence type="ECO:0000256" key="6">
    <source>
        <dbReference type="ARBA" id="ARBA00020276"/>
    </source>
</evidence>
<evidence type="ECO:0000256" key="9">
    <source>
        <dbReference type="ARBA" id="ARBA00023004"/>
    </source>
</evidence>
<feature type="binding site" evidence="13">
    <location>
        <position position="122"/>
    </location>
    <ligand>
        <name>Fe cation</name>
        <dbReference type="ChEBI" id="CHEBI:24875"/>
    </ligand>
</feature>
<evidence type="ECO:0000256" key="11">
    <source>
        <dbReference type="ARBA" id="ARBA00023232"/>
    </source>
</evidence>
<feature type="domain" description="Biopterin-dependent aromatic amino acid hydroxylase family profile" evidence="14">
    <location>
        <begin position="1"/>
        <end position="303"/>
    </location>
</feature>
<dbReference type="Gene3D" id="1.10.800.10">
    <property type="entry name" value="Aromatic amino acid hydroxylase"/>
    <property type="match status" value="1"/>
</dbReference>
<dbReference type="SUPFAM" id="SSF56534">
    <property type="entry name" value="Aromatic aminoacid monoxygenases, catalytic and oligomerization domains"/>
    <property type="match status" value="2"/>
</dbReference>
<keyword evidence="8 15" id="KW-0560">Oxidoreductase</keyword>
<dbReference type="PANTHER" id="PTHR11473:SF24">
    <property type="entry name" value="PHENYLALANINE-4-HYDROXYLASE"/>
    <property type="match status" value="1"/>
</dbReference>
<evidence type="ECO:0000313" key="16">
    <source>
        <dbReference type="Proteomes" id="UP000035909"/>
    </source>
</evidence>
<dbReference type="UniPathway" id="UPA00139">
    <property type="reaction ID" value="UER00337"/>
</dbReference>
<reference evidence="15 16" key="1">
    <citation type="submission" date="2015-05" db="EMBL/GenBank/DDBJ databases">
        <title>Photobacterium galathea sp. nov.</title>
        <authorList>
            <person name="Machado H."/>
            <person name="Gram L."/>
        </authorList>
    </citation>
    <scope>NUCLEOTIDE SEQUENCE [LARGE SCALE GENOMIC DNA]</scope>
    <source>
        <strain evidence="15 16">DSM 22954</strain>
    </source>
</reference>
<comment type="similarity">
    <text evidence="4">Belongs to the biopterin-dependent aromatic amino acid hydroxylase family.</text>
</comment>
<dbReference type="CDD" id="cd03348">
    <property type="entry name" value="pro_PheOH"/>
    <property type="match status" value="1"/>
</dbReference>
<dbReference type="STRING" id="320778.ABT57_13930"/>
<gene>
    <name evidence="15" type="primary">phhA</name>
    <name evidence="15" type="ORF">ABT57_13930</name>
</gene>
<dbReference type="InterPro" id="IPR001273">
    <property type="entry name" value="ArAA_hydroxylase"/>
</dbReference>
<evidence type="ECO:0000256" key="13">
    <source>
        <dbReference type="PIRSR" id="PIRSR601273-2"/>
    </source>
</evidence>
<comment type="pathway">
    <text evidence="3">Amino-acid degradation; L-phenylalanine degradation; acetoacetate and fumarate from L-phenylalanine: step 1/6.</text>
</comment>